<evidence type="ECO:0000259" key="6">
    <source>
        <dbReference type="PROSITE" id="PS51755"/>
    </source>
</evidence>
<organism evidence="7 8">
    <name type="scientific">Micromonospora zhanjiangensis</name>
    <dbReference type="NCBI Taxonomy" id="1522057"/>
    <lineage>
        <taxon>Bacteria</taxon>
        <taxon>Bacillati</taxon>
        <taxon>Actinomycetota</taxon>
        <taxon>Actinomycetes</taxon>
        <taxon>Micromonosporales</taxon>
        <taxon>Micromonosporaceae</taxon>
        <taxon>Micromonospora</taxon>
    </lineage>
</organism>
<dbReference type="InterPro" id="IPR051677">
    <property type="entry name" value="AfsR-DnrI-RedD_regulator"/>
</dbReference>
<gene>
    <name evidence="7" type="ORF">ACFOX0_30250</name>
</gene>
<dbReference type="SUPFAM" id="SSF48452">
    <property type="entry name" value="TPR-like"/>
    <property type="match status" value="1"/>
</dbReference>
<dbReference type="Pfam" id="PF00486">
    <property type="entry name" value="Trans_reg_C"/>
    <property type="match status" value="1"/>
</dbReference>
<dbReference type="InterPro" id="IPR005158">
    <property type="entry name" value="BTAD"/>
</dbReference>
<evidence type="ECO:0000313" key="7">
    <source>
        <dbReference type="EMBL" id="MFC4110191.1"/>
    </source>
</evidence>
<keyword evidence="3 5" id="KW-0238">DNA-binding</keyword>
<dbReference type="SMART" id="SM01043">
    <property type="entry name" value="BTAD"/>
    <property type="match status" value="1"/>
</dbReference>
<feature type="DNA-binding region" description="OmpR/PhoB-type" evidence="5">
    <location>
        <begin position="1"/>
        <end position="97"/>
    </location>
</feature>
<comment type="caution">
    <text evidence="7">The sequence shown here is derived from an EMBL/GenBank/DDBJ whole genome shotgun (WGS) entry which is preliminary data.</text>
</comment>
<dbReference type="Pfam" id="PF03704">
    <property type="entry name" value="BTAD"/>
    <property type="match status" value="1"/>
</dbReference>
<keyword evidence="8" id="KW-1185">Reference proteome</keyword>
<proteinExistence type="inferred from homology"/>
<evidence type="ECO:0000256" key="3">
    <source>
        <dbReference type="ARBA" id="ARBA00023125"/>
    </source>
</evidence>
<sequence length="278" mass="30742">MRIEILGPLLVGDDFGVPYLPTAPKPRQLLALFALNANQVVSTTMCIEELWASRPPRSAVSTLQTYILQIRRMLRQIPGMDGTDMLLTRHHGYQLVAGREEVDLLRFKDRVAEGGGLIADGDYALGAGLLREALGYWRGPVLVDVQAGPIIATHLPRLEELRFSVLEQRIEAELALGLHHELISELSGLVSQFRTHENLCAQLMVALCRSGRQAEALQTYRQFREALIGELGIEPSSRIQQLHQAVLTGDPVLNPPPAHSGIVRSLDLLERGAMSRRG</sequence>
<dbReference type="CDD" id="cd15831">
    <property type="entry name" value="BTAD"/>
    <property type="match status" value="1"/>
</dbReference>
<feature type="domain" description="OmpR/PhoB-type" evidence="6">
    <location>
        <begin position="1"/>
        <end position="97"/>
    </location>
</feature>
<evidence type="ECO:0000313" key="8">
    <source>
        <dbReference type="Proteomes" id="UP001595868"/>
    </source>
</evidence>
<dbReference type="PANTHER" id="PTHR35807:SF1">
    <property type="entry name" value="TRANSCRIPTIONAL REGULATOR REDD"/>
    <property type="match status" value="1"/>
</dbReference>
<evidence type="ECO:0000256" key="4">
    <source>
        <dbReference type="ARBA" id="ARBA00023163"/>
    </source>
</evidence>
<keyword evidence="4" id="KW-0804">Transcription</keyword>
<dbReference type="Gene3D" id="1.25.40.10">
    <property type="entry name" value="Tetratricopeptide repeat domain"/>
    <property type="match status" value="1"/>
</dbReference>
<dbReference type="EMBL" id="JBHSBN010000035">
    <property type="protein sequence ID" value="MFC4110191.1"/>
    <property type="molecule type" value="Genomic_DNA"/>
</dbReference>
<dbReference type="Proteomes" id="UP001595868">
    <property type="component" value="Unassembled WGS sequence"/>
</dbReference>
<dbReference type="Gene3D" id="1.10.10.10">
    <property type="entry name" value="Winged helix-like DNA-binding domain superfamily/Winged helix DNA-binding domain"/>
    <property type="match status" value="1"/>
</dbReference>
<accession>A0ABV8KW41</accession>
<dbReference type="InterPro" id="IPR016032">
    <property type="entry name" value="Sig_transdc_resp-reg_C-effctor"/>
</dbReference>
<dbReference type="RefSeq" id="WP_377552393.1">
    <property type="nucleotide sequence ID" value="NZ_JBHSBN010000035.1"/>
</dbReference>
<protein>
    <submittedName>
        <fullName evidence="7">BTAD domain-containing putative transcriptional regulator</fullName>
    </submittedName>
</protein>
<evidence type="ECO:0000256" key="5">
    <source>
        <dbReference type="PROSITE-ProRule" id="PRU01091"/>
    </source>
</evidence>
<evidence type="ECO:0000256" key="1">
    <source>
        <dbReference type="ARBA" id="ARBA00005820"/>
    </source>
</evidence>
<evidence type="ECO:0000256" key="2">
    <source>
        <dbReference type="ARBA" id="ARBA00023015"/>
    </source>
</evidence>
<dbReference type="InterPro" id="IPR036388">
    <property type="entry name" value="WH-like_DNA-bd_sf"/>
</dbReference>
<dbReference type="InterPro" id="IPR011990">
    <property type="entry name" value="TPR-like_helical_dom_sf"/>
</dbReference>
<dbReference type="SMART" id="SM00862">
    <property type="entry name" value="Trans_reg_C"/>
    <property type="match status" value="1"/>
</dbReference>
<dbReference type="PROSITE" id="PS51755">
    <property type="entry name" value="OMPR_PHOB"/>
    <property type="match status" value="1"/>
</dbReference>
<dbReference type="InterPro" id="IPR001867">
    <property type="entry name" value="OmpR/PhoB-type_DNA-bd"/>
</dbReference>
<name>A0ABV8KW41_9ACTN</name>
<comment type="similarity">
    <text evidence="1">Belongs to the AfsR/DnrI/RedD regulatory family.</text>
</comment>
<keyword evidence="2" id="KW-0805">Transcription regulation</keyword>
<dbReference type="PANTHER" id="PTHR35807">
    <property type="entry name" value="TRANSCRIPTIONAL REGULATOR REDD-RELATED"/>
    <property type="match status" value="1"/>
</dbReference>
<reference evidence="8" key="1">
    <citation type="journal article" date="2019" name="Int. J. Syst. Evol. Microbiol.">
        <title>The Global Catalogue of Microorganisms (GCM) 10K type strain sequencing project: providing services to taxonomists for standard genome sequencing and annotation.</title>
        <authorList>
            <consortium name="The Broad Institute Genomics Platform"/>
            <consortium name="The Broad Institute Genome Sequencing Center for Infectious Disease"/>
            <person name="Wu L."/>
            <person name="Ma J."/>
        </authorList>
    </citation>
    <scope>NUCLEOTIDE SEQUENCE [LARGE SCALE GENOMIC DNA]</scope>
    <source>
        <strain evidence="8">2902at01</strain>
    </source>
</reference>
<dbReference type="SUPFAM" id="SSF46894">
    <property type="entry name" value="C-terminal effector domain of the bipartite response regulators"/>
    <property type="match status" value="1"/>
</dbReference>